<dbReference type="VEuPathDB" id="FungiDB:RhiirFUN_023651"/>
<evidence type="ECO:0000313" key="2">
    <source>
        <dbReference type="EMBL" id="POG81464.1"/>
    </source>
</evidence>
<dbReference type="InterPro" id="IPR000210">
    <property type="entry name" value="BTB/POZ_dom"/>
</dbReference>
<dbReference type="PANTHER" id="PTHR46306:SF1">
    <property type="entry name" value="BTB_POZ DOMAIN-CONTAINING PROTEIN 9"/>
    <property type="match status" value="1"/>
</dbReference>
<feature type="domain" description="BTB" evidence="1">
    <location>
        <begin position="24"/>
        <end position="97"/>
    </location>
</feature>
<evidence type="ECO:0000259" key="1">
    <source>
        <dbReference type="PROSITE" id="PS50097"/>
    </source>
</evidence>
<dbReference type="Proteomes" id="UP000018888">
    <property type="component" value="Unassembled WGS sequence"/>
</dbReference>
<proteinExistence type="predicted"/>
<name>A0A2P4QUX9_RHIID</name>
<dbReference type="PROSITE" id="PS50097">
    <property type="entry name" value="BTB"/>
    <property type="match status" value="1"/>
</dbReference>
<dbReference type="InterPro" id="IPR052407">
    <property type="entry name" value="BTB_POZ_domain_cont_9"/>
</dbReference>
<dbReference type="InterPro" id="IPR011333">
    <property type="entry name" value="SKP1/BTB/POZ_sf"/>
</dbReference>
<sequence>MVDNKLLPRLSQNLLEILNDEEYYDITIEVGSDPYVKVFRAHMVILNYRSPYLRRVLSTNKKKNDGTLAHIKLPNILPEIFQIVLRYIYGGKISLEEYDNSDIVKIMIAANELSFHELIPYLESFLIENKTDWVEQHFDLIYQMSYENDSFLELRKYCIDLISKEPNKIFNSRKIIYRNYSK</sequence>
<dbReference type="Pfam" id="PF00651">
    <property type="entry name" value="BTB"/>
    <property type="match status" value="1"/>
</dbReference>
<dbReference type="EMBL" id="AUPC02000011">
    <property type="protein sequence ID" value="POG81464.1"/>
    <property type="molecule type" value="Genomic_DNA"/>
</dbReference>
<reference evidence="2 3" key="2">
    <citation type="journal article" date="2018" name="New Phytol.">
        <title>High intraspecific genome diversity in the model arbuscular mycorrhizal symbiont Rhizophagus irregularis.</title>
        <authorList>
            <person name="Chen E.C.H."/>
            <person name="Morin E."/>
            <person name="Beaudet D."/>
            <person name="Noel J."/>
            <person name="Yildirir G."/>
            <person name="Ndikumana S."/>
            <person name="Charron P."/>
            <person name="St-Onge C."/>
            <person name="Giorgi J."/>
            <person name="Kruger M."/>
            <person name="Marton T."/>
            <person name="Ropars J."/>
            <person name="Grigoriev I.V."/>
            <person name="Hainaut M."/>
            <person name="Henrissat B."/>
            <person name="Roux C."/>
            <person name="Martin F."/>
            <person name="Corradi N."/>
        </authorList>
    </citation>
    <scope>NUCLEOTIDE SEQUENCE [LARGE SCALE GENOMIC DNA]</scope>
    <source>
        <strain evidence="2 3">DAOM 197198</strain>
    </source>
</reference>
<reference evidence="2 3" key="1">
    <citation type="journal article" date="2013" name="Proc. Natl. Acad. Sci. U.S.A.">
        <title>Genome of an arbuscular mycorrhizal fungus provides insight into the oldest plant symbiosis.</title>
        <authorList>
            <person name="Tisserant E."/>
            <person name="Malbreil M."/>
            <person name="Kuo A."/>
            <person name="Kohler A."/>
            <person name="Symeonidi A."/>
            <person name="Balestrini R."/>
            <person name="Charron P."/>
            <person name="Duensing N."/>
            <person name="Frei Dit Frey N."/>
            <person name="Gianinazzi-Pearson V."/>
            <person name="Gilbert L.B."/>
            <person name="Handa Y."/>
            <person name="Herr J.R."/>
            <person name="Hijri M."/>
            <person name="Koul R."/>
            <person name="Kawaguchi M."/>
            <person name="Krajinski F."/>
            <person name="Lammers P.J."/>
            <person name="Masclaux F.G."/>
            <person name="Murat C."/>
            <person name="Morin E."/>
            <person name="Ndikumana S."/>
            <person name="Pagni M."/>
            <person name="Petitpierre D."/>
            <person name="Requena N."/>
            <person name="Rosikiewicz P."/>
            <person name="Riley R."/>
            <person name="Saito K."/>
            <person name="San Clemente H."/>
            <person name="Shapiro H."/>
            <person name="van Tuinen D."/>
            <person name="Becard G."/>
            <person name="Bonfante P."/>
            <person name="Paszkowski U."/>
            <person name="Shachar-Hill Y.Y."/>
            <person name="Tuskan G.A."/>
            <person name="Young P.W."/>
            <person name="Sanders I.R."/>
            <person name="Henrissat B."/>
            <person name="Rensing S.A."/>
            <person name="Grigoriev I.V."/>
            <person name="Corradi N."/>
            <person name="Roux C."/>
            <person name="Martin F."/>
        </authorList>
    </citation>
    <scope>NUCLEOTIDE SEQUENCE [LARGE SCALE GENOMIC DNA]</scope>
    <source>
        <strain evidence="2 3">DAOM 197198</strain>
    </source>
</reference>
<accession>A0A2P4QUX9</accession>
<keyword evidence="3" id="KW-1185">Reference proteome</keyword>
<gene>
    <name evidence="2" type="ORF">GLOIN_2v1835079</name>
</gene>
<organism evidence="2 3">
    <name type="scientific">Rhizophagus irregularis (strain DAOM 181602 / DAOM 197198 / MUCL 43194)</name>
    <name type="common">Arbuscular mycorrhizal fungus</name>
    <name type="synonym">Glomus intraradices</name>
    <dbReference type="NCBI Taxonomy" id="747089"/>
    <lineage>
        <taxon>Eukaryota</taxon>
        <taxon>Fungi</taxon>
        <taxon>Fungi incertae sedis</taxon>
        <taxon>Mucoromycota</taxon>
        <taxon>Glomeromycotina</taxon>
        <taxon>Glomeromycetes</taxon>
        <taxon>Glomerales</taxon>
        <taxon>Glomeraceae</taxon>
        <taxon>Rhizophagus</taxon>
    </lineage>
</organism>
<protein>
    <submittedName>
        <fullName evidence="2">BTB/POZ protein</fullName>
    </submittedName>
</protein>
<evidence type="ECO:0000313" key="3">
    <source>
        <dbReference type="Proteomes" id="UP000018888"/>
    </source>
</evidence>
<dbReference type="SUPFAM" id="SSF54695">
    <property type="entry name" value="POZ domain"/>
    <property type="match status" value="1"/>
</dbReference>
<dbReference type="PANTHER" id="PTHR46306">
    <property type="entry name" value="BTB/POZ DOMAIN-CONTAINING PROTEIN 9"/>
    <property type="match status" value="1"/>
</dbReference>
<dbReference type="GO" id="GO:0005737">
    <property type="term" value="C:cytoplasm"/>
    <property type="evidence" value="ECO:0007669"/>
    <property type="project" value="TreeGrafter"/>
</dbReference>
<comment type="caution">
    <text evidence="2">The sequence shown here is derived from an EMBL/GenBank/DDBJ whole genome shotgun (WGS) entry which is preliminary data.</text>
</comment>
<dbReference type="CDD" id="cd18186">
    <property type="entry name" value="BTB_POZ_ZBTB_KLHL-like"/>
    <property type="match status" value="1"/>
</dbReference>
<dbReference type="Gene3D" id="3.30.710.10">
    <property type="entry name" value="Potassium Channel Kv1.1, Chain A"/>
    <property type="match status" value="1"/>
</dbReference>
<dbReference type="AlphaFoldDB" id="A0A2P4QUX9"/>
<dbReference type="SMART" id="SM00225">
    <property type="entry name" value="BTB"/>
    <property type="match status" value="1"/>
</dbReference>